<evidence type="ECO:0000259" key="12">
    <source>
        <dbReference type="PROSITE" id="PS50026"/>
    </source>
</evidence>
<gene>
    <name evidence="13" type="ORF">BIW11_02006</name>
</gene>
<organism evidence="13 14">
    <name type="scientific">Tropilaelaps mercedesae</name>
    <dbReference type="NCBI Taxonomy" id="418985"/>
    <lineage>
        <taxon>Eukaryota</taxon>
        <taxon>Metazoa</taxon>
        <taxon>Ecdysozoa</taxon>
        <taxon>Arthropoda</taxon>
        <taxon>Chelicerata</taxon>
        <taxon>Arachnida</taxon>
        <taxon>Acari</taxon>
        <taxon>Parasitiformes</taxon>
        <taxon>Mesostigmata</taxon>
        <taxon>Gamasina</taxon>
        <taxon>Dermanyssoidea</taxon>
        <taxon>Laelapidae</taxon>
        <taxon>Tropilaelaps</taxon>
    </lineage>
</organism>
<evidence type="ECO:0000313" key="14">
    <source>
        <dbReference type="Proteomes" id="UP000192247"/>
    </source>
</evidence>
<dbReference type="GO" id="GO:0005886">
    <property type="term" value="C:plasma membrane"/>
    <property type="evidence" value="ECO:0007669"/>
    <property type="project" value="TreeGrafter"/>
</dbReference>
<evidence type="ECO:0000256" key="8">
    <source>
        <dbReference type="ARBA" id="ARBA00023170"/>
    </source>
</evidence>
<dbReference type="InterPro" id="IPR000152">
    <property type="entry name" value="EGF-type_Asp/Asn_hydroxyl_site"/>
</dbReference>
<dbReference type="EMBL" id="MNPL01024572">
    <property type="protein sequence ID" value="OQR68479.1"/>
    <property type="molecule type" value="Genomic_DNA"/>
</dbReference>
<keyword evidence="7 10" id="KW-1015">Disulfide bond</keyword>
<evidence type="ECO:0000256" key="5">
    <source>
        <dbReference type="ARBA" id="ARBA00022989"/>
    </source>
</evidence>
<proteinExistence type="predicted"/>
<feature type="disulfide bond" evidence="10">
    <location>
        <begin position="193"/>
        <end position="203"/>
    </location>
</feature>
<evidence type="ECO:0000256" key="4">
    <source>
        <dbReference type="ARBA" id="ARBA00022737"/>
    </source>
</evidence>
<feature type="disulfide bond" evidence="11">
    <location>
        <begin position="870"/>
        <end position="888"/>
    </location>
</feature>
<evidence type="ECO:0000313" key="13">
    <source>
        <dbReference type="EMBL" id="OQR68479.1"/>
    </source>
</evidence>
<feature type="disulfide bond" evidence="11">
    <location>
        <begin position="903"/>
        <end position="915"/>
    </location>
</feature>
<dbReference type="SMART" id="SM00181">
    <property type="entry name" value="EGF"/>
    <property type="match status" value="5"/>
</dbReference>
<dbReference type="Gene3D" id="2.120.10.30">
    <property type="entry name" value="TolB, C-terminal domain"/>
    <property type="match status" value="1"/>
</dbReference>
<dbReference type="InterPro" id="IPR051221">
    <property type="entry name" value="LDLR-related"/>
</dbReference>
<dbReference type="Gene3D" id="2.10.25.10">
    <property type="entry name" value="Laminin"/>
    <property type="match status" value="2"/>
</dbReference>
<dbReference type="OrthoDB" id="8831087at2759"/>
<feature type="disulfide bond" evidence="11">
    <location>
        <begin position="942"/>
        <end position="954"/>
    </location>
</feature>
<keyword evidence="4" id="KW-0677">Repeat</keyword>
<dbReference type="SUPFAM" id="SSF75011">
    <property type="entry name" value="3-carboxy-cis,cis-mucoante lactonizing enzyme"/>
    <property type="match status" value="1"/>
</dbReference>
<dbReference type="PROSITE" id="PS50026">
    <property type="entry name" value="EGF_3"/>
    <property type="match status" value="1"/>
</dbReference>
<keyword evidence="14" id="KW-1185">Reference proteome</keyword>
<dbReference type="GO" id="GO:0005509">
    <property type="term" value="F:calcium ion binding"/>
    <property type="evidence" value="ECO:0007669"/>
    <property type="project" value="InterPro"/>
</dbReference>
<keyword evidence="5" id="KW-1133">Transmembrane helix</keyword>
<dbReference type="InterPro" id="IPR036055">
    <property type="entry name" value="LDL_receptor-like_sf"/>
</dbReference>
<keyword evidence="2 10" id="KW-0245">EGF-like domain</keyword>
<comment type="caution">
    <text evidence="10">Lacks conserved residue(s) required for the propagation of feature annotation.</text>
</comment>
<dbReference type="PROSITE" id="PS50068">
    <property type="entry name" value="LDLRA_2"/>
    <property type="match status" value="10"/>
</dbReference>
<dbReference type="GO" id="GO:0043235">
    <property type="term" value="C:receptor complex"/>
    <property type="evidence" value="ECO:0007669"/>
    <property type="project" value="TreeGrafter"/>
</dbReference>
<dbReference type="InterPro" id="IPR001881">
    <property type="entry name" value="EGF-like_Ca-bd_dom"/>
</dbReference>
<dbReference type="PROSITE" id="PS01209">
    <property type="entry name" value="LDLRA_1"/>
    <property type="match status" value="7"/>
</dbReference>
<dbReference type="PROSITE" id="PS01186">
    <property type="entry name" value="EGF_2"/>
    <property type="match status" value="1"/>
</dbReference>
<evidence type="ECO:0000256" key="10">
    <source>
        <dbReference type="PROSITE-ProRule" id="PRU00076"/>
    </source>
</evidence>
<dbReference type="PRINTS" id="PR00261">
    <property type="entry name" value="LDLRECEPTOR"/>
</dbReference>
<dbReference type="InterPro" id="IPR009030">
    <property type="entry name" value="Growth_fac_rcpt_cys_sf"/>
</dbReference>
<keyword evidence="6" id="KW-0472">Membrane</keyword>
<feature type="disulfide bond" evidence="11">
    <location>
        <begin position="882"/>
        <end position="897"/>
    </location>
</feature>
<dbReference type="SMART" id="SM00179">
    <property type="entry name" value="EGF_CA"/>
    <property type="match status" value="2"/>
</dbReference>
<keyword evidence="13" id="KW-0449">Lipoprotein</keyword>
<feature type="disulfide bond" evidence="11">
    <location>
        <begin position="961"/>
        <end position="976"/>
    </location>
</feature>
<name>A0A1V9X4E3_9ACAR</name>
<dbReference type="InterPro" id="IPR023415">
    <property type="entry name" value="LDLR_class-A_CS"/>
</dbReference>
<dbReference type="InterPro" id="IPR000742">
    <property type="entry name" value="EGF"/>
</dbReference>
<feature type="disulfide bond" evidence="11">
    <location>
        <begin position="842"/>
        <end position="857"/>
    </location>
</feature>
<comment type="caution">
    <text evidence="13">The sequence shown here is derived from an EMBL/GenBank/DDBJ whole genome shotgun (WGS) entry which is preliminary data.</text>
</comment>
<keyword evidence="9" id="KW-0325">Glycoprotein</keyword>
<dbReference type="AlphaFoldDB" id="A0A1V9X4E3"/>
<dbReference type="PANTHER" id="PTHR22722:SF14">
    <property type="entry name" value="MEGALIN, ISOFORM A"/>
    <property type="match status" value="1"/>
</dbReference>
<dbReference type="PROSITE" id="PS00010">
    <property type="entry name" value="ASX_HYDROXYL"/>
    <property type="match status" value="1"/>
</dbReference>
<dbReference type="CDD" id="cd00112">
    <property type="entry name" value="LDLa"/>
    <property type="match status" value="10"/>
</dbReference>
<reference evidence="13 14" key="1">
    <citation type="journal article" date="2017" name="Gigascience">
        <title>Draft genome of the honey bee ectoparasitic mite, Tropilaelaps mercedesae, is shaped by the parasitic life history.</title>
        <authorList>
            <person name="Dong X."/>
            <person name="Armstrong S.D."/>
            <person name="Xia D."/>
            <person name="Makepeace B.L."/>
            <person name="Darby A.C."/>
            <person name="Kadowaki T."/>
        </authorList>
    </citation>
    <scope>NUCLEOTIDE SEQUENCE [LARGE SCALE GENOMIC DNA]</scope>
    <source>
        <strain evidence="13">Wuxi-XJTLU</strain>
    </source>
</reference>
<evidence type="ECO:0000256" key="9">
    <source>
        <dbReference type="ARBA" id="ARBA00023180"/>
    </source>
</evidence>
<dbReference type="FunFam" id="4.10.400.10:FF:000065">
    <property type="entry name" value="Transmembrane protease serine 7"/>
    <property type="match status" value="1"/>
</dbReference>
<feature type="disulfide bond" evidence="11">
    <location>
        <begin position="922"/>
        <end position="937"/>
    </location>
</feature>
<dbReference type="InterPro" id="IPR018097">
    <property type="entry name" value="EGF_Ca-bd_CS"/>
</dbReference>
<keyword evidence="3" id="KW-0812">Transmembrane</keyword>
<feature type="disulfide bond" evidence="11">
    <location>
        <begin position="1045"/>
        <end position="1063"/>
    </location>
</feature>
<dbReference type="InterPro" id="IPR011042">
    <property type="entry name" value="6-blade_b-propeller_TolB-like"/>
</dbReference>
<feature type="disulfide bond" evidence="11">
    <location>
        <begin position="1057"/>
        <end position="1072"/>
    </location>
</feature>
<evidence type="ECO:0000256" key="3">
    <source>
        <dbReference type="ARBA" id="ARBA00022692"/>
    </source>
</evidence>
<dbReference type="SUPFAM" id="SSF57424">
    <property type="entry name" value="LDL receptor-like module"/>
    <property type="match status" value="10"/>
</dbReference>
<feature type="disulfide bond" evidence="11">
    <location>
        <begin position="910"/>
        <end position="928"/>
    </location>
</feature>
<sequence length="1126" mass="125153">MDYVFKCDGKADCWDKKDEYLCEYDACALGDEKIFRCKNKHQCVLAHYVCDGTSDCHDGSDELGCESKCIGFECENNHFCLPYASYCDGNSDCEDNSDERNCANQESVTEADDCRNHFSCGDGTCITNLKSICDGRPDCTSGRDEDPTLCTQDVDCKMCSQECFTHQRGNACRCRKGWKLGDDGRSCNNINECAESNVCSQICVDIPGLYRCSCAEGYTLVNGSICQSSAAPLYVWYRQRGLNKADFSELLIKIGDRVHQRKLPLEFSEDRYTVAYQPSIVFDFVREEAYILASNRVYRLALFSSTDAPPQVSVPSHVSVRAFAVDLLTRNIYILNNDNKRVITICSFDQLCARFLSERRYALEKPIVANLPSGRRLFWNEAGHAVVSSDIDGDECRTELQHWSAVFDLIVDETSARFYVALTSGVVEFDLKTKRRRQIGISHSYQTMSVIEHRLLVQMPHVRNQGIEFVFHEFNRLTRRYERPSVANPPGTQLLFAGFAPAGGRRRLNACWNSPCSHVCVSSGSSLLPRPTCLCPPGMSPNRDNSCTRQPDTDEVFYLNGSTLTTYGYRDGILYQHQMTDLRRTPTAIATDGNGTFFVAQQGKKGLLSVQQTGAGHKEHSQRLRFVRSLAYDPVDKVVYAIDGSDRLLAMFLATDKTAVIKRNSTIVHVDIDPIRRMLYFDSFDGILRSMVIGDWELVSSEDVLEPSTTGQKTWNINPYDGSVLDNAVVLQHFYCYLVDSTDTGFDCKSRDEYFDRGDDYDGGSGLLGRSSPLPSAMPPSACTTENACELCVTGVRGSTACLCPYGHVLGVDGETCSNECDEESFLRCPLSNKCIDKTSRCDGQIDCEDGSDEVDCDRIYGCGKGYFECDSGACISSSFRCDGQPDCSDRSDELGCGAKNSCASDEFRCNDGICIPGRQRCDGTTDCFQGDDEFACPENECSEMEFRCLSGQCVPLKAICDDNVDCHDFSDEAHCRKNVTRIQKQTALQTLSLATLTCDSKRYMCCDNGERLPLGIKCNGYADCDDQSDEKGCVIKCSPPMFDCGDGNCLPQDEVCDGIQQCHVGLDEMNCHGKCHMNDLFECRSSGRCLPLSKVCDQVVDCPDASDEAEKNCPGRLLTSTELTN</sequence>
<dbReference type="PROSITE" id="PS01187">
    <property type="entry name" value="EGF_CA"/>
    <property type="match status" value="1"/>
</dbReference>
<dbReference type="PANTHER" id="PTHR22722">
    <property type="entry name" value="LOW-DENSITY LIPOPROTEIN RECEPTOR-RELATED PROTEIN 2-RELATED"/>
    <property type="match status" value="1"/>
</dbReference>
<dbReference type="SMART" id="SM00192">
    <property type="entry name" value="LDLa"/>
    <property type="match status" value="10"/>
</dbReference>
<feature type="disulfide bond" evidence="11">
    <location>
        <begin position="87"/>
        <end position="102"/>
    </location>
</feature>
<evidence type="ECO:0000256" key="7">
    <source>
        <dbReference type="ARBA" id="ARBA00023157"/>
    </source>
</evidence>
<comment type="subcellular location">
    <subcellularLocation>
        <location evidence="1">Membrane</location>
        <topology evidence="1">Single-pass membrane protein</topology>
    </subcellularLocation>
</comment>
<dbReference type="Proteomes" id="UP000192247">
    <property type="component" value="Unassembled WGS sequence"/>
</dbReference>
<evidence type="ECO:0000256" key="11">
    <source>
        <dbReference type="PROSITE-ProRule" id="PRU00124"/>
    </source>
</evidence>
<protein>
    <submittedName>
        <fullName evidence="13">Low-density lipoprotein receptor-related protein 2-like</fullName>
    </submittedName>
</protein>
<evidence type="ECO:0000256" key="6">
    <source>
        <dbReference type="ARBA" id="ARBA00023136"/>
    </source>
</evidence>
<feature type="disulfide bond" evidence="11">
    <location>
        <begin position="50"/>
        <end position="65"/>
    </location>
</feature>
<feature type="domain" description="EGF-like" evidence="12">
    <location>
        <begin position="189"/>
        <end position="227"/>
    </location>
</feature>
<feature type="disulfide bond" evidence="11">
    <location>
        <begin position="863"/>
        <end position="875"/>
    </location>
</feature>
<accession>A0A1V9X4E3</accession>
<evidence type="ECO:0000256" key="2">
    <source>
        <dbReference type="ARBA" id="ARBA00022536"/>
    </source>
</evidence>
<dbReference type="InParanoid" id="A0A1V9X4E3"/>
<dbReference type="SUPFAM" id="SSF57184">
    <property type="entry name" value="Growth factor receptor domain"/>
    <property type="match status" value="1"/>
</dbReference>
<feature type="disulfide bond" evidence="11">
    <location>
        <begin position="1038"/>
        <end position="1050"/>
    </location>
</feature>
<dbReference type="Pfam" id="PF00057">
    <property type="entry name" value="Ldl_recept_a"/>
    <property type="match status" value="9"/>
</dbReference>
<dbReference type="STRING" id="418985.A0A1V9X4E3"/>
<keyword evidence="8 13" id="KW-0675">Receptor</keyword>
<dbReference type="InterPro" id="IPR002172">
    <property type="entry name" value="LDrepeatLR_classA_rpt"/>
</dbReference>
<feature type="disulfide bond" evidence="11">
    <location>
        <begin position="949"/>
        <end position="967"/>
    </location>
</feature>
<feature type="disulfide bond" evidence="11">
    <location>
        <begin position="1019"/>
        <end position="1034"/>
    </location>
</feature>
<dbReference type="CDD" id="cd00054">
    <property type="entry name" value="EGF_CA"/>
    <property type="match status" value="1"/>
</dbReference>
<feature type="non-terminal residue" evidence="13">
    <location>
        <position position="1126"/>
    </location>
</feature>
<dbReference type="Gene3D" id="4.10.400.10">
    <property type="entry name" value="Low-density Lipoprotein Receptor"/>
    <property type="match status" value="10"/>
</dbReference>
<evidence type="ECO:0000256" key="1">
    <source>
        <dbReference type="ARBA" id="ARBA00004167"/>
    </source>
</evidence>